<dbReference type="Pfam" id="PF22552">
    <property type="entry name" value="TY-Chap3"/>
    <property type="match status" value="1"/>
</dbReference>
<feature type="domain" description="TY-Chap N-terminal" evidence="2">
    <location>
        <begin position="14"/>
        <end position="149"/>
    </location>
</feature>
<evidence type="ECO:0000259" key="2">
    <source>
        <dbReference type="Pfam" id="PF22552"/>
    </source>
</evidence>
<evidence type="ECO:0000313" key="4">
    <source>
        <dbReference type="EMBL" id="GGG00397.1"/>
    </source>
</evidence>
<dbReference type="EMBL" id="BMCU01000001">
    <property type="protein sequence ID" value="GGG00397.1"/>
    <property type="molecule type" value="Genomic_DNA"/>
</dbReference>
<reference evidence="4" key="1">
    <citation type="journal article" date="2014" name="Int. J. Syst. Evol. Microbiol.">
        <title>Complete genome sequence of Corynebacterium casei LMG S-19264T (=DSM 44701T), isolated from a smear-ripened cheese.</title>
        <authorList>
            <consortium name="US DOE Joint Genome Institute (JGI-PGF)"/>
            <person name="Walter F."/>
            <person name="Albersmeier A."/>
            <person name="Kalinowski J."/>
            <person name="Ruckert C."/>
        </authorList>
    </citation>
    <scope>NUCLEOTIDE SEQUENCE</scope>
    <source>
        <strain evidence="4">CCM 7905</strain>
    </source>
</reference>
<dbReference type="Pfam" id="PF22551">
    <property type="entry name" value="TY-Chap1"/>
    <property type="match status" value="1"/>
</dbReference>
<dbReference type="InterPro" id="IPR054343">
    <property type="entry name" value="TY-Chap_M"/>
</dbReference>
<evidence type="ECO:0000259" key="1">
    <source>
        <dbReference type="Pfam" id="PF22551"/>
    </source>
</evidence>
<dbReference type="AlphaFoldDB" id="A0A917CW79"/>
<feature type="domain" description="TY-Chap central" evidence="1">
    <location>
        <begin position="181"/>
        <end position="299"/>
    </location>
</feature>
<name>A0A917CW79_9NOCA</name>
<dbReference type="RefSeq" id="WP_188543805.1">
    <property type="nucleotide sequence ID" value="NZ_BMCU01000001.1"/>
</dbReference>
<dbReference type="Pfam" id="PF22554">
    <property type="entry name" value="Chap-C"/>
    <property type="match status" value="1"/>
</dbReference>
<proteinExistence type="predicted"/>
<protein>
    <submittedName>
        <fullName evidence="4">Uncharacterized protein</fullName>
    </submittedName>
</protein>
<comment type="caution">
    <text evidence="4">The sequence shown here is derived from an EMBL/GenBank/DDBJ whole genome shotgun (WGS) entry which is preliminary data.</text>
</comment>
<reference evidence="4" key="2">
    <citation type="submission" date="2020-09" db="EMBL/GenBank/DDBJ databases">
        <authorList>
            <person name="Sun Q."/>
            <person name="Sedlacek I."/>
        </authorList>
    </citation>
    <scope>NUCLEOTIDE SEQUENCE</scope>
    <source>
        <strain evidence="4">CCM 7905</strain>
    </source>
</reference>
<gene>
    <name evidence="4" type="ORF">GCM10007304_12910</name>
</gene>
<sequence>MTDVDDFDRSVALAWRGCRGALADHVAEMRDGDTVLLIAVTDDPEEVTAPCVQLYAWDDASGPEDGPSRFVRCEVLSNHYLADDRKLTPADEASLRSLGFADPVVGPESTSEEPSNWFLDRPRSFADEVAAAAVAVVRDVFCVPHPVFLESESSGADFTVSDPPPRASLDLRAAVTIVSPDHRRSLIEDTLEQMLGFVPPVDEDGDIPLRLGSAWIYLCPMDDAPFVQILAPIAAAVPDVRSAAAIVTEINARWPHVKLLLQEDRVVATIEMSVIPFVPQHLLDMLAVMERFVAEAAHDAVIALDAVPYIDALGNVTSMENDSSVLPLELRALVELVWQHGDGVDVDDVVVLGDRDRPTIGWYLNLAQEQTHAARERAEATDDRRIMRAAYEDLAVWETTVALLTAAHRRLVVGVEPNREVFGSQLELFRNPGENTLFD</sequence>
<dbReference type="Proteomes" id="UP000654257">
    <property type="component" value="Unassembled WGS sequence"/>
</dbReference>
<accession>A0A917CW79</accession>
<dbReference type="InterPro" id="IPR054344">
    <property type="entry name" value="TY-Chap_N"/>
</dbReference>
<evidence type="ECO:0000259" key="3">
    <source>
        <dbReference type="Pfam" id="PF22554"/>
    </source>
</evidence>
<keyword evidence="5" id="KW-1185">Reference proteome</keyword>
<organism evidence="4 5">
    <name type="scientific">Rhodococcoides trifolii</name>
    <dbReference type="NCBI Taxonomy" id="908250"/>
    <lineage>
        <taxon>Bacteria</taxon>
        <taxon>Bacillati</taxon>
        <taxon>Actinomycetota</taxon>
        <taxon>Actinomycetes</taxon>
        <taxon>Mycobacteriales</taxon>
        <taxon>Nocardiaceae</taxon>
        <taxon>Rhodococcoides</taxon>
    </lineage>
</organism>
<evidence type="ECO:0000313" key="5">
    <source>
        <dbReference type="Proteomes" id="UP000654257"/>
    </source>
</evidence>
<dbReference type="InterPro" id="IPR054342">
    <property type="entry name" value="TY-Chap_C"/>
</dbReference>
<feature type="domain" description="TY-Chap C-terminal" evidence="3">
    <location>
        <begin position="326"/>
        <end position="410"/>
    </location>
</feature>